<keyword evidence="2" id="KW-0449">Lipoprotein</keyword>
<protein>
    <submittedName>
        <fullName evidence="2">Lipoprotein</fullName>
    </submittedName>
</protein>
<accession>A0A656JK44</accession>
<dbReference type="Proteomes" id="UP000018849">
    <property type="component" value="Unassembled WGS sequence"/>
</dbReference>
<evidence type="ECO:0000313" key="2">
    <source>
        <dbReference type="EMBL" id="EPN33272.1"/>
    </source>
</evidence>
<sequence length="76" mass="7990">MQESGGRPITRRLVQPIWPAEQLPGVRALFGSSSGGEDYDEEASKGEAQTNGDGPAEFEIVMADAAGNKLAADNVK</sequence>
<feature type="region of interest" description="Disordered" evidence="1">
    <location>
        <begin position="29"/>
        <end position="54"/>
    </location>
</feature>
<feature type="non-terminal residue" evidence="2">
    <location>
        <position position="76"/>
    </location>
</feature>
<dbReference type="AlphaFoldDB" id="A0A656JK44"/>
<proteinExistence type="predicted"/>
<reference evidence="2 3" key="1">
    <citation type="journal article" date="2013" name="PLoS Pathog.">
        <title>Genomic analysis of the Kiwifruit pathogen Pseudomonas syringae pv. actinidiae provides insight into the origins of an emergent plant disease.</title>
        <authorList>
            <person name="McCann H.C."/>
            <person name="Rikkerink E.H."/>
            <person name="Bertels F."/>
            <person name="Fiers M."/>
            <person name="Lu A."/>
            <person name="Rees-George J."/>
            <person name="Andersen M.T."/>
            <person name="Gleave A.P."/>
            <person name="Haubold B."/>
            <person name="Wohlers M.W."/>
            <person name="Guttman D.S."/>
            <person name="Wang P.W."/>
            <person name="Straub C."/>
            <person name="Vanneste J.L."/>
            <person name="Rainey P.B."/>
            <person name="Templeton M.D."/>
        </authorList>
    </citation>
    <scope>NUCLEOTIDE SEQUENCE [LARGE SCALE GENOMIC DNA]</scope>
    <source>
        <strain evidence="2 3">ICMP 19096</strain>
    </source>
</reference>
<comment type="caution">
    <text evidence="2">The sequence shown here is derived from an EMBL/GenBank/DDBJ whole genome shotgun (WGS) entry which is preliminary data.</text>
</comment>
<name>A0A656JK44_PSESF</name>
<dbReference type="EMBL" id="AOKF01003701">
    <property type="protein sequence ID" value="EPN33272.1"/>
    <property type="molecule type" value="Genomic_DNA"/>
</dbReference>
<evidence type="ECO:0000313" key="3">
    <source>
        <dbReference type="Proteomes" id="UP000018849"/>
    </source>
</evidence>
<gene>
    <name evidence="2" type="ORF">A245_43790</name>
</gene>
<evidence type="ECO:0000256" key="1">
    <source>
        <dbReference type="SAM" id="MobiDB-lite"/>
    </source>
</evidence>
<organism evidence="2 3">
    <name type="scientific">Pseudomonas syringae pv. actinidiae ICMP 19096</name>
    <dbReference type="NCBI Taxonomy" id="1194405"/>
    <lineage>
        <taxon>Bacteria</taxon>
        <taxon>Pseudomonadati</taxon>
        <taxon>Pseudomonadota</taxon>
        <taxon>Gammaproteobacteria</taxon>
        <taxon>Pseudomonadales</taxon>
        <taxon>Pseudomonadaceae</taxon>
        <taxon>Pseudomonas</taxon>
        <taxon>Pseudomonas syringae</taxon>
    </lineage>
</organism>